<evidence type="ECO:0000256" key="1">
    <source>
        <dbReference type="SAM" id="SignalP"/>
    </source>
</evidence>
<dbReference type="AlphaFoldDB" id="A0A379Z605"/>
<dbReference type="Proteomes" id="UP000254069">
    <property type="component" value="Unassembled WGS sequence"/>
</dbReference>
<name>A0A379Z605_9GAMM</name>
<keyword evidence="3" id="KW-1185">Reference proteome</keyword>
<evidence type="ECO:0000313" key="2">
    <source>
        <dbReference type="EMBL" id="SUI56080.1"/>
    </source>
</evidence>
<reference evidence="2 3" key="1">
    <citation type="submission" date="2018-06" db="EMBL/GenBank/DDBJ databases">
        <authorList>
            <consortium name="Pathogen Informatics"/>
            <person name="Doyle S."/>
        </authorList>
    </citation>
    <scope>NUCLEOTIDE SEQUENCE [LARGE SCALE GENOMIC DNA]</scope>
    <source>
        <strain evidence="2 3">NCTC10738</strain>
    </source>
</reference>
<organism evidence="2 3">
    <name type="scientific">Shewanella algae</name>
    <dbReference type="NCBI Taxonomy" id="38313"/>
    <lineage>
        <taxon>Bacteria</taxon>
        <taxon>Pseudomonadati</taxon>
        <taxon>Pseudomonadota</taxon>
        <taxon>Gammaproteobacteria</taxon>
        <taxon>Alteromonadales</taxon>
        <taxon>Shewanellaceae</taxon>
        <taxon>Shewanella</taxon>
    </lineage>
</organism>
<feature type="chain" id="PRO_5016995487" evidence="1">
    <location>
        <begin position="25"/>
        <end position="295"/>
    </location>
</feature>
<feature type="signal peptide" evidence="1">
    <location>
        <begin position="1"/>
        <end position="24"/>
    </location>
</feature>
<evidence type="ECO:0000313" key="3">
    <source>
        <dbReference type="Proteomes" id="UP000254069"/>
    </source>
</evidence>
<dbReference type="EMBL" id="UGYO01000001">
    <property type="protein sequence ID" value="SUI56080.1"/>
    <property type="molecule type" value="Genomic_DNA"/>
</dbReference>
<protein>
    <submittedName>
        <fullName evidence="2">TraB family</fullName>
    </submittedName>
</protein>
<keyword evidence="1" id="KW-0732">Signal</keyword>
<dbReference type="PANTHER" id="PTHR40590:SF1">
    <property type="entry name" value="CYTOPLASMIC PROTEIN"/>
    <property type="match status" value="1"/>
</dbReference>
<dbReference type="CDD" id="cd14789">
    <property type="entry name" value="Tiki"/>
    <property type="match status" value="1"/>
</dbReference>
<sequence length="295" mass="32721">MRATSRLLWIFFGCGLLLSGMAQARDGDKPPFHQLEFAGKTAFLMGSVHVGKADFYPLPNQIEQAYRHAGALVLEADVRDPAAQQLLQKYGLKAATPDEETQTLLQGYCGGKPLCRQLAMMSPWLQSVQISMQRFVELGYQPSLGVEQYLLDGVGDRPVLELESTEMQLALLDSLALEHQWSMVRESIRGEDREIQALITAWRSGNEKALAELMLHQLSTEGEDVLLEKLLWQRNQGMAERLLSLMGSNQAPLFVAVGAGHLAGKKSLLEYLHKAGVSSRNCWRQSCDIPPGEAN</sequence>
<gene>
    <name evidence="2" type="ORF">NCTC10738_01076</name>
</gene>
<dbReference type="InterPro" id="IPR047111">
    <property type="entry name" value="YbaP-like"/>
</dbReference>
<dbReference type="Pfam" id="PF01963">
    <property type="entry name" value="TraB_PrgY_gumN"/>
    <property type="match status" value="1"/>
</dbReference>
<dbReference type="PANTHER" id="PTHR40590">
    <property type="entry name" value="CYTOPLASMIC PROTEIN-RELATED"/>
    <property type="match status" value="1"/>
</dbReference>
<accession>A0A379Z605</accession>
<dbReference type="RefSeq" id="WP_115389319.1">
    <property type="nucleotide sequence ID" value="NZ_JADZHC010000011.1"/>
</dbReference>
<dbReference type="InterPro" id="IPR002816">
    <property type="entry name" value="TraB/PrgY/GumN_fam"/>
</dbReference>
<proteinExistence type="predicted"/>